<evidence type="ECO:0000256" key="5">
    <source>
        <dbReference type="SAM" id="MobiDB-lite"/>
    </source>
</evidence>
<dbReference type="GO" id="GO:0051304">
    <property type="term" value="P:chromosome separation"/>
    <property type="evidence" value="ECO:0007669"/>
    <property type="project" value="InterPro"/>
</dbReference>
<dbReference type="AlphaFoldDB" id="A0A2S2E251"/>
<evidence type="ECO:0000256" key="3">
    <source>
        <dbReference type="ARBA" id="ARBA00022829"/>
    </source>
</evidence>
<proteinExistence type="predicted"/>
<dbReference type="GO" id="GO:0051301">
    <property type="term" value="P:cell division"/>
    <property type="evidence" value="ECO:0007669"/>
    <property type="project" value="UniProtKB-KW"/>
</dbReference>
<dbReference type="Proteomes" id="UP000245728">
    <property type="component" value="Chromosome"/>
</dbReference>
<dbReference type="PANTHER" id="PTHR34298:SF2">
    <property type="entry name" value="SEGREGATION AND CONDENSATION PROTEIN B"/>
    <property type="match status" value="1"/>
</dbReference>
<dbReference type="Pfam" id="PF04079">
    <property type="entry name" value="SMC_ScpB"/>
    <property type="match status" value="1"/>
</dbReference>
<sequence>MAKIGDEQLKQLVEAALFVADGPLSKDKLQNTVLEGLGVSTQKLNKALDAIELDYRPRGIHLVQVASGYRFQSDDSLSPWLSKLWQESTPRYSRALLETLALIAYRQPVTRGEIEDVRGVTVSSNIIKTLTERDWIKVVGHREVPGRPALYATTKGFLDYFGLQSLEQLPDIEGFDGEIEDLFSMPTDEDAKQAEASISGDDPENKDSRKTAADGTPTADNVIPLRGAESQD</sequence>
<organism evidence="6 7">
    <name type="scientific">Saliniradius amylolyticus</name>
    <dbReference type="NCBI Taxonomy" id="2183582"/>
    <lineage>
        <taxon>Bacteria</taxon>
        <taxon>Pseudomonadati</taxon>
        <taxon>Pseudomonadota</taxon>
        <taxon>Gammaproteobacteria</taxon>
        <taxon>Alteromonadales</taxon>
        <taxon>Alteromonadaceae</taxon>
        <taxon>Saliniradius</taxon>
    </lineage>
</organism>
<dbReference type="PIRSF" id="PIRSF019345">
    <property type="entry name" value="ScpB"/>
    <property type="match status" value="1"/>
</dbReference>
<evidence type="ECO:0000256" key="1">
    <source>
        <dbReference type="ARBA" id="ARBA00022490"/>
    </source>
</evidence>
<dbReference type="KEGG" id="salh:HMF8227_01245"/>
<dbReference type="InterPro" id="IPR036390">
    <property type="entry name" value="WH_DNA-bd_sf"/>
</dbReference>
<keyword evidence="2" id="KW-0132">Cell division</keyword>
<keyword evidence="1" id="KW-0963">Cytoplasm</keyword>
<dbReference type="Gene3D" id="1.10.10.10">
    <property type="entry name" value="Winged helix-like DNA-binding domain superfamily/Winged helix DNA-binding domain"/>
    <property type="match status" value="2"/>
</dbReference>
<protein>
    <submittedName>
        <fullName evidence="6">Segregation and condensation protein B like protein</fullName>
    </submittedName>
</protein>
<feature type="region of interest" description="Disordered" evidence="5">
    <location>
        <begin position="185"/>
        <end position="232"/>
    </location>
</feature>
<evidence type="ECO:0000256" key="2">
    <source>
        <dbReference type="ARBA" id="ARBA00022618"/>
    </source>
</evidence>
<dbReference type="InterPro" id="IPR036388">
    <property type="entry name" value="WH-like_DNA-bd_sf"/>
</dbReference>
<dbReference type="RefSeq" id="WP_109339346.1">
    <property type="nucleotide sequence ID" value="NZ_CP029347.1"/>
</dbReference>
<evidence type="ECO:0000313" key="6">
    <source>
        <dbReference type="EMBL" id="AWL11726.1"/>
    </source>
</evidence>
<reference evidence="6 7" key="1">
    <citation type="submission" date="2018-05" db="EMBL/GenBank/DDBJ databases">
        <title>Salinimonas sp. HMF8227 Genome sequencing and assembly.</title>
        <authorList>
            <person name="Kang H."/>
            <person name="Kang J."/>
            <person name="Cha I."/>
            <person name="Kim H."/>
            <person name="Joh K."/>
        </authorList>
    </citation>
    <scope>NUCLEOTIDE SEQUENCE [LARGE SCALE GENOMIC DNA]</scope>
    <source>
        <strain evidence="6 7">HMF8227</strain>
    </source>
</reference>
<dbReference type="SUPFAM" id="SSF46785">
    <property type="entry name" value="Winged helix' DNA-binding domain"/>
    <property type="match status" value="2"/>
</dbReference>
<evidence type="ECO:0000313" key="7">
    <source>
        <dbReference type="Proteomes" id="UP000245728"/>
    </source>
</evidence>
<dbReference type="NCBIfam" id="TIGR00281">
    <property type="entry name" value="SMC-Scp complex subunit ScpB"/>
    <property type="match status" value="1"/>
</dbReference>
<keyword evidence="3" id="KW-0159">Chromosome partition</keyword>
<gene>
    <name evidence="6" type="ORF">HMF8227_01245</name>
</gene>
<feature type="compositionally biased region" description="Basic and acidic residues" evidence="5">
    <location>
        <begin position="203"/>
        <end position="212"/>
    </location>
</feature>
<name>A0A2S2E251_9ALTE</name>
<keyword evidence="7" id="KW-1185">Reference proteome</keyword>
<dbReference type="InterPro" id="IPR005234">
    <property type="entry name" value="ScpB_csome_segregation"/>
</dbReference>
<dbReference type="EMBL" id="CP029347">
    <property type="protein sequence ID" value="AWL11726.1"/>
    <property type="molecule type" value="Genomic_DNA"/>
</dbReference>
<keyword evidence="4" id="KW-0131">Cell cycle</keyword>
<dbReference type="PANTHER" id="PTHR34298">
    <property type="entry name" value="SEGREGATION AND CONDENSATION PROTEIN B"/>
    <property type="match status" value="1"/>
</dbReference>
<dbReference type="OrthoDB" id="9806226at2"/>
<evidence type="ECO:0000256" key="4">
    <source>
        <dbReference type="ARBA" id="ARBA00023306"/>
    </source>
</evidence>
<accession>A0A2S2E251</accession>